<dbReference type="OrthoDB" id="8557381at2"/>
<dbReference type="Pfam" id="PF03466">
    <property type="entry name" value="LysR_substrate"/>
    <property type="match status" value="1"/>
</dbReference>
<dbReference type="Gene3D" id="3.40.190.10">
    <property type="entry name" value="Periplasmic binding protein-like II"/>
    <property type="match status" value="2"/>
</dbReference>
<keyword evidence="7" id="KW-1185">Reference proteome</keyword>
<dbReference type="PANTHER" id="PTHR30118">
    <property type="entry name" value="HTH-TYPE TRANSCRIPTIONAL REGULATOR LEUO-RELATED"/>
    <property type="match status" value="1"/>
</dbReference>
<evidence type="ECO:0000259" key="5">
    <source>
        <dbReference type="PROSITE" id="PS50931"/>
    </source>
</evidence>
<evidence type="ECO:0000256" key="3">
    <source>
        <dbReference type="ARBA" id="ARBA00023125"/>
    </source>
</evidence>
<dbReference type="InterPro" id="IPR050389">
    <property type="entry name" value="LysR-type_TF"/>
</dbReference>
<dbReference type="Gene3D" id="1.10.10.10">
    <property type="entry name" value="Winged helix-like DNA-binding domain superfamily/Winged helix DNA-binding domain"/>
    <property type="match status" value="1"/>
</dbReference>
<dbReference type="PRINTS" id="PR00039">
    <property type="entry name" value="HTHLYSR"/>
</dbReference>
<dbReference type="GO" id="GO:0003700">
    <property type="term" value="F:DNA-binding transcription factor activity"/>
    <property type="evidence" value="ECO:0007669"/>
    <property type="project" value="InterPro"/>
</dbReference>
<dbReference type="InterPro" id="IPR037402">
    <property type="entry name" value="YidZ_PBP2"/>
</dbReference>
<dbReference type="RefSeq" id="WP_091984301.1">
    <property type="nucleotide sequence ID" value="NZ_FOLO01000018.1"/>
</dbReference>
<gene>
    <name evidence="6" type="ORF">SAMN02745724_02521</name>
</gene>
<dbReference type="STRING" id="1123010.SAMN02745724_02521"/>
<dbReference type="Proteomes" id="UP000198862">
    <property type="component" value="Unassembled WGS sequence"/>
</dbReference>
<dbReference type="EMBL" id="FOLO01000018">
    <property type="protein sequence ID" value="SFC78123.1"/>
    <property type="molecule type" value="Genomic_DNA"/>
</dbReference>
<dbReference type="InterPro" id="IPR005119">
    <property type="entry name" value="LysR_subst-bd"/>
</dbReference>
<dbReference type="PANTHER" id="PTHR30118:SF15">
    <property type="entry name" value="TRANSCRIPTIONAL REGULATORY PROTEIN"/>
    <property type="match status" value="1"/>
</dbReference>
<organism evidence="6 7">
    <name type="scientific">Pseudoalteromonas denitrificans DSM 6059</name>
    <dbReference type="NCBI Taxonomy" id="1123010"/>
    <lineage>
        <taxon>Bacteria</taxon>
        <taxon>Pseudomonadati</taxon>
        <taxon>Pseudomonadota</taxon>
        <taxon>Gammaproteobacteria</taxon>
        <taxon>Alteromonadales</taxon>
        <taxon>Pseudoalteromonadaceae</taxon>
        <taxon>Pseudoalteromonas</taxon>
    </lineage>
</organism>
<sequence length="304" mass="34380">MSLSQVDFKLLQSLLSLLKYKNVSLAADHMNMTQPAMSRSLAKLRDIFNDPLFVRTSQGMEPTHKALTLTQPLESALNQLTLLLTNESFSPALCQRNFRLHMSSYITQAHLPDIAEAFYKAAPNAQLEIVNLKEKSLLNESAQNVDIAICSQAMRIPEYFHQLLVGHESMECFMSQSHPLNNKDLTLDNYLSFSHILVSLGGGPNIPIENKLSKLGRVRKVGMRVPHYLGALEVISKTQMLFTSSTFVPKRFRKQFKIISKPLPFSQEPLNYALVWPPTVHKDPAQLWLRTLCADIIKNNLTGY</sequence>
<name>A0A1I1M6B6_9GAMM</name>
<comment type="similarity">
    <text evidence="1">Belongs to the LysR transcriptional regulatory family.</text>
</comment>
<dbReference type="InterPro" id="IPR036388">
    <property type="entry name" value="WH-like_DNA-bd_sf"/>
</dbReference>
<protein>
    <submittedName>
        <fullName evidence="6">DNA-binding transcriptional regulator, LysR family</fullName>
    </submittedName>
</protein>
<dbReference type="InterPro" id="IPR036390">
    <property type="entry name" value="WH_DNA-bd_sf"/>
</dbReference>
<evidence type="ECO:0000256" key="4">
    <source>
        <dbReference type="ARBA" id="ARBA00023163"/>
    </source>
</evidence>
<evidence type="ECO:0000256" key="1">
    <source>
        <dbReference type="ARBA" id="ARBA00009437"/>
    </source>
</evidence>
<dbReference type="CDD" id="cd08417">
    <property type="entry name" value="PBP2_Nitroaromatics_like"/>
    <property type="match status" value="1"/>
</dbReference>
<dbReference type="InterPro" id="IPR000847">
    <property type="entry name" value="LysR_HTH_N"/>
</dbReference>
<dbReference type="PROSITE" id="PS50931">
    <property type="entry name" value="HTH_LYSR"/>
    <property type="match status" value="1"/>
</dbReference>
<dbReference type="SUPFAM" id="SSF53850">
    <property type="entry name" value="Periplasmic binding protein-like II"/>
    <property type="match status" value="1"/>
</dbReference>
<reference evidence="6 7" key="1">
    <citation type="submission" date="2016-10" db="EMBL/GenBank/DDBJ databases">
        <authorList>
            <person name="de Groot N.N."/>
        </authorList>
    </citation>
    <scope>NUCLEOTIDE SEQUENCE [LARGE SCALE GENOMIC DNA]</scope>
    <source>
        <strain evidence="6 7">DSM 6059</strain>
    </source>
</reference>
<accession>A0A1I1M6B6</accession>
<keyword evidence="3 6" id="KW-0238">DNA-binding</keyword>
<keyword evidence="2" id="KW-0805">Transcription regulation</keyword>
<dbReference type="SUPFAM" id="SSF46785">
    <property type="entry name" value="Winged helix' DNA-binding domain"/>
    <property type="match status" value="1"/>
</dbReference>
<keyword evidence="4" id="KW-0804">Transcription</keyword>
<feature type="domain" description="HTH lysR-type" evidence="5">
    <location>
        <begin position="6"/>
        <end position="63"/>
    </location>
</feature>
<evidence type="ECO:0000313" key="7">
    <source>
        <dbReference type="Proteomes" id="UP000198862"/>
    </source>
</evidence>
<proteinExistence type="inferred from homology"/>
<dbReference type="AlphaFoldDB" id="A0A1I1M6B6"/>
<evidence type="ECO:0000313" key="6">
    <source>
        <dbReference type="EMBL" id="SFC78123.1"/>
    </source>
</evidence>
<dbReference type="GO" id="GO:0003677">
    <property type="term" value="F:DNA binding"/>
    <property type="evidence" value="ECO:0007669"/>
    <property type="project" value="UniProtKB-KW"/>
</dbReference>
<dbReference type="Pfam" id="PF00126">
    <property type="entry name" value="HTH_1"/>
    <property type="match status" value="1"/>
</dbReference>
<evidence type="ECO:0000256" key="2">
    <source>
        <dbReference type="ARBA" id="ARBA00023015"/>
    </source>
</evidence>